<evidence type="ECO:0000313" key="3">
    <source>
        <dbReference type="Proteomes" id="UP000828390"/>
    </source>
</evidence>
<comment type="caution">
    <text evidence="2">The sequence shown here is derived from an EMBL/GenBank/DDBJ whole genome shotgun (WGS) entry which is preliminary data.</text>
</comment>
<keyword evidence="3" id="KW-1185">Reference proteome</keyword>
<keyword evidence="1" id="KW-0472">Membrane</keyword>
<reference evidence="2" key="2">
    <citation type="submission" date="2020-11" db="EMBL/GenBank/DDBJ databases">
        <authorList>
            <person name="McCartney M.A."/>
            <person name="Auch B."/>
            <person name="Kono T."/>
            <person name="Mallez S."/>
            <person name="Becker A."/>
            <person name="Gohl D.M."/>
            <person name="Silverstein K.A.T."/>
            <person name="Koren S."/>
            <person name="Bechman K.B."/>
            <person name="Herman A."/>
            <person name="Abrahante J.E."/>
            <person name="Garbe J."/>
        </authorList>
    </citation>
    <scope>NUCLEOTIDE SEQUENCE</scope>
    <source>
        <strain evidence="2">Duluth1</strain>
        <tissue evidence="2">Whole animal</tissue>
    </source>
</reference>
<dbReference type="EMBL" id="JAIWYP010000015">
    <property type="protein sequence ID" value="KAH3701546.1"/>
    <property type="molecule type" value="Genomic_DNA"/>
</dbReference>
<sequence>MLCASCACWLLYQYPHLYNVVMLAVPAGYYYPVSSPVQCCVLAVPAGYFYPVFSPVQCCVLAVPAGLLLPSIPT</sequence>
<dbReference type="Proteomes" id="UP000828390">
    <property type="component" value="Unassembled WGS sequence"/>
</dbReference>
<organism evidence="2 3">
    <name type="scientific">Dreissena polymorpha</name>
    <name type="common">Zebra mussel</name>
    <name type="synonym">Mytilus polymorpha</name>
    <dbReference type="NCBI Taxonomy" id="45954"/>
    <lineage>
        <taxon>Eukaryota</taxon>
        <taxon>Metazoa</taxon>
        <taxon>Spiralia</taxon>
        <taxon>Lophotrochozoa</taxon>
        <taxon>Mollusca</taxon>
        <taxon>Bivalvia</taxon>
        <taxon>Autobranchia</taxon>
        <taxon>Heteroconchia</taxon>
        <taxon>Euheterodonta</taxon>
        <taxon>Imparidentia</taxon>
        <taxon>Neoheterodontei</taxon>
        <taxon>Myida</taxon>
        <taxon>Dreissenoidea</taxon>
        <taxon>Dreissenidae</taxon>
        <taxon>Dreissena</taxon>
    </lineage>
</organism>
<evidence type="ECO:0000256" key="1">
    <source>
        <dbReference type="SAM" id="Phobius"/>
    </source>
</evidence>
<dbReference type="AlphaFoldDB" id="A0A9D3YN92"/>
<evidence type="ECO:0000313" key="2">
    <source>
        <dbReference type="EMBL" id="KAH3701546.1"/>
    </source>
</evidence>
<keyword evidence="1" id="KW-1133">Transmembrane helix</keyword>
<proteinExistence type="predicted"/>
<protein>
    <submittedName>
        <fullName evidence="2">Uncharacterized protein</fullName>
    </submittedName>
</protein>
<accession>A0A9D3YN92</accession>
<feature type="transmembrane region" description="Helical" evidence="1">
    <location>
        <begin position="48"/>
        <end position="69"/>
    </location>
</feature>
<keyword evidence="1" id="KW-0812">Transmembrane</keyword>
<gene>
    <name evidence="2" type="ORF">DPMN_076535</name>
</gene>
<reference evidence="2" key="1">
    <citation type="journal article" date="2019" name="bioRxiv">
        <title>The Genome of the Zebra Mussel, Dreissena polymorpha: A Resource for Invasive Species Research.</title>
        <authorList>
            <person name="McCartney M.A."/>
            <person name="Auch B."/>
            <person name="Kono T."/>
            <person name="Mallez S."/>
            <person name="Zhang Y."/>
            <person name="Obille A."/>
            <person name="Becker A."/>
            <person name="Abrahante J.E."/>
            <person name="Garbe J."/>
            <person name="Badalamenti J.P."/>
            <person name="Herman A."/>
            <person name="Mangelson H."/>
            <person name="Liachko I."/>
            <person name="Sullivan S."/>
            <person name="Sone E.D."/>
            <person name="Koren S."/>
            <person name="Silverstein K.A.T."/>
            <person name="Beckman K.B."/>
            <person name="Gohl D.M."/>
        </authorList>
    </citation>
    <scope>NUCLEOTIDE SEQUENCE</scope>
    <source>
        <strain evidence="2">Duluth1</strain>
        <tissue evidence="2">Whole animal</tissue>
    </source>
</reference>
<name>A0A9D3YN92_DREPO</name>